<feature type="region of interest" description="Disordered" evidence="1">
    <location>
        <begin position="139"/>
        <end position="161"/>
    </location>
</feature>
<protein>
    <submittedName>
        <fullName evidence="2">Uncharacterized protein</fullName>
    </submittedName>
</protein>
<name>A0A0L0FNJ8_9EUKA</name>
<sequence length="362" mass="40103">MTLQGRMLPAMRADPDWLVAYAKLYAGVWPKFSKGEKLATMASFARFPINVPDRMYEVLQELIVFLCGRSMLKVLVNEVKEQGEHPEEPPASAADYMTAMQKRLAAYQAEVPVINLDVITLAPSTGVTSGVMAQVVSETSDEAVETSGPEKRGPKSAVEKRKELKRAARTARKLVASKQIDQRAAGLQSQHLSSLKAVGQRGAEIAKAASEPMLDFIAAEVEQFCTRYTNCKKQYHAILAMAEGKMERYLLSQCATVPNFLEKVLEEVEWQAEWVAELIEEIFRGGGGGGVVHSSSSPRKRMRRSSPNRLIRVCPRGIATPKVSSTGVLERSELRCMRSRKAASWCPVVRHHVRHHLGGDSR</sequence>
<keyword evidence="3" id="KW-1185">Reference proteome</keyword>
<dbReference type="RefSeq" id="XP_014152196.1">
    <property type="nucleotide sequence ID" value="XM_014296721.1"/>
</dbReference>
<dbReference type="Proteomes" id="UP000054560">
    <property type="component" value="Unassembled WGS sequence"/>
</dbReference>
<feature type="compositionally biased region" description="Basic and acidic residues" evidence="1">
    <location>
        <begin position="148"/>
        <end position="161"/>
    </location>
</feature>
<evidence type="ECO:0000256" key="1">
    <source>
        <dbReference type="SAM" id="MobiDB-lite"/>
    </source>
</evidence>
<dbReference type="GeneID" id="25909776"/>
<dbReference type="EMBL" id="KQ242519">
    <property type="protein sequence ID" value="KNC78294.1"/>
    <property type="molecule type" value="Genomic_DNA"/>
</dbReference>
<reference evidence="2 3" key="1">
    <citation type="submission" date="2011-02" db="EMBL/GenBank/DDBJ databases">
        <title>The Genome Sequence of Sphaeroforma arctica JP610.</title>
        <authorList>
            <consortium name="The Broad Institute Genome Sequencing Platform"/>
            <person name="Russ C."/>
            <person name="Cuomo C."/>
            <person name="Young S.K."/>
            <person name="Zeng Q."/>
            <person name="Gargeya S."/>
            <person name="Alvarado L."/>
            <person name="Berlin A."/>
            <person name="Chapman S.B."/>
            <person name="Chen Z."/>
            <person name="Freedman E."/>
            <person name="Gellesch M."/>
            <person name="Goldberg J."/>
            <person name="Griggs A."/>
            <person name="Gujja S."/>
            <person name="Heilman E."/>
            <person name="Heiman D."/>
            <person name="Howarth C."/>
            <person name="Mehta T."/>
            <person name="Neiman D."/>
            <person name="Pearson M."/>
            <person name="Roberts A."/>
            <person name="Saif S."/>
            <person name="Shea T."/>
            <person name="Shenoy N."/>
            <person name="Sisk P."/>
            <person name="Stolte C."/>
            <person name="Sykes S."/>
            <person name="White J."/>
            <person name="Yandava C."/>
            <person name="Burger G."/>
            <person name="Gray M.W."/>
            <person name="Holland P.W.H."/>
            <person name="King N."/>
            <person name="Lang F.B.F."/>
            <person name="Roger A.J."/>
            <person name="Ruiz-Trillo I."/>
            <person name="Haas B."/>
            <person name="Nusbaum C."/>
            <person name="Birren B."/>
        </authorList>
    </citation>
    <scope>NUCLEOTIDE SEQUENCE [LARGE SCALE GENOMIC DNA]</scope>
    <source>
        <strain evidence="2 3">JP610</strain>
    </source>
</reference>
<evidence type="ECO:0000313" key="2">
    <source>
        <dbReference type="EMBL" id="KNC78294.1"/>
    </source>
</evidence>
<organism evidence="2 3">
    <name type="scientific">Sphaeroforma arctica JP610</name>
    <dbReference type="NCBI Taxonomy" id="667725"/>
    <lineage>
        <taxon>Eukaryota</taxon>
        <taxon>Ichthyosporea</taxon>
        <taxon>Ichthyophonida</taxon>
        <taxon>Sphaeroforma</taxon>
    </lineage>
</organism>
<accession>A0A0L0FNJ8</accession>
<evidence type="ECO:0000313" key="3">
    <source>
        <dbReference type="Proteomes" id="UP000054560"/>
    </source>
</evidence>
<proteinExistence type="predicted"/>
<gene>
    <name evidence="2" type="ORF">SARC_09272</name>
</gene>
<dbReference type="AlphaFoldDB" id="A0A0L0FNJ8"/>